<sequence>MSKPFTQETLRVPINSNPAFRLQHVSTTTLGALCTAKPVENWNSSDGKWEEDTWEYLLMQESNVLEHLWASLQAMGDLGVVDEVNHFQAVNLKLDLLLATQGSLGAEILQIQDELSQYWTCLKATNLEDRLEQHKFSIITPSSGAMPYQLHYCTNCNTGSHF</sequence>
<evidence type="ECO:0000313" key="1">
    <source>
        <dbReference type="EMBL" id="CCM06943.1"/>
    </source>
</evidence>
<dbReference type="RefSeq" id="XP_012176964.1">
    <property type="nucleotide sequence ID" value="XM_012321574.1"/>
</dbReference>
<dbReference type="EMBL" id="HE797579">
    <property type="protein sequence ID" value="CCM06943.1"/>
    <property type="molecule type" value="Genomic_DNA"/>
</dbReference>
<accession>J7SCV4</accession>
<proteinExistence type="predicted"/>
<reference evidence="1 2" key="1">
    <citation type="journal article" date="2012" name="Appl. Environ. Microbiol.">
        <title>Short-read sequencing for genomic analysis of the brown rot fungus Fibroporia radiculosa.</title>
        <authorList>
            <person name="Tang J.D."/>
            <person name="Perkins A.D."/>
            <person name="Sonstegard T.S."/>
            <person name="Schroeder S.G."/>
            <person name="Burgess S.C."/>
            <person name="Diehl S.V."/>
        </authorList>
    </citation>
    <scope>NUCLEOTIDE SEQUENCE [LARGE SCALE GENOMIC DNA]</scope>
    <source>
        <strain evidence="1 2">TFFH 294</strain>
    </source>
</reference>
<dbReference type="GeneID" id="24101843"/>
<gene>
    <name evidence="1" type="ORF">FIBRA_09257</name>
</gene>
<evidence type="ECO:0000313" key="2">
    <source>
        <dbReference type="Proteomes" id="UP000006352"/>
    </source>
</evidence>
<protein>
    <submittedName>
        <fullName evidence="1">Uncharacterized protein</fullName>
    </submittedName>
</protein>
<dbReference type="Proteomes" id="UP000006352">
    <property type="component" value="Unassembled WGS sequence"/>
</dbReference>
<dbReference type="InParanoid" id="J7SCV4"/>
<dbReference type="HOGENOM" id="CLU_1635432_0_0_1"/>
<organism evidence="1 2">
    <name type="scientific">Fibroporia radiculosa</name>
    <dbReference type="NCBI Taxonomy" id="599839"/>
    <lineage>
        <taxon>Eukaryota</taxon>
        <taxon>Fungi</taxon>
        <taxon>Dikarya</taxon>
        <taxon>Basidiomycota</taxon>
        <taxon>Agaricomycotina</taxon>
        <taxon>Agaricomycetes</taxon>
        <taxon>Polyporales</taxon>
        <taxon>Fibroporiaceae</taxon>
        <taxon>Fibroporia</taxon>
    </lineage>
</organism>
<name>J7SCV4_9APHY</name>
<dbReference type="AlphaFoldDB" id="J7SCV4"/>
<keyword evidence="2" id="KW-1185">Reference proteome</keyword>